<dbReference type="Pfam" id="PF24138">
    <property type="entry name" value="TPR_TNPO3_IPO13_2nd"/>
    <property type="match status" value="1"/>
</dbReference>
<dbReference type="Pfam" id="PF08389">
    <property type="entry name" value="Xpo1"/>
    <property type="match status" value="1"/>
</dbReference>
<proteinExistence type="inferred from homology"/>
<feature type="transmembrane region" description="Helical" evidence="12">
    <location>
        <begin position="1393"/>
        <end position="1412"/>
    </location>
</feature>
<feature type="transmembrane region" description="Helical" evidence="12">
    <location>
        <begin position="1571"/>
        <end position="1593"/>
    </location>
</feature>
<feature type="compositionally biased region" description="Polar residues" evidence="11">
    <location>
        <begin position="1545"/>
        <end position="1554"/>
    </location>
</feature>
<feature type="transmembrane region" description="Helical" evidence="12">
    <location>
        <begin position="1454"/>
        <end position="1475"/>
    </location>
</feature>
<feature type="transmembrane region" description="Helical" evidence="12">
    <location>
        <begin position="1165"/>
        <end position="1183"/>
    </location>
</feature>
<dbReference type="PANTHER" id="PTHR23071">
    <property type="entry name" value="PHOSPHATIDYLINOSITOL GLYCAN"/>
    <property type="match status" value="1"/>
</dbReference>
<evidence type="ECO:0000259" key="13">
    <source>
        <dbReference type="PROSITE" id="PS50166"/>
    </source>
</evidence>
<organism evidence="14 15">
    <name type="scientific">Puccinia graminis f. sp. tritici</name>
    <dbReference type="NCBI Taxonomy" id="56615"/>
    <lineage>
        <taxon>Eukaryota</taxon>
        <taxon>Fungi</taxon>
        <taxon>Dikarya</taxon>
        <taxon>Basidiomycota</taxon>
        <taxon>Pucciniomycotina</taxon>
        <taxon>Pucciniomycetes</taxon>
        <taxon>Pucciniales</taxon>
        <taxon>Pucciniaceae</taxon>
        <taxon>Puccinia</taxon>
    </lineage>
</organism>
<dbReference type="InterPro" id="IPR045687">
    <property type="entry name" value="PIGG/GPI7_C"/>
</dbReference>
<feature type="transmembrane region" description="Helical" evidence="12">
    <location>
        <begin position="1074"/>
        <end position="1097"/>
    </location>
</feature>
<dbReference type="GO" id="GO:0006506">
    <property type="term" value="P:GPI anchor biosynthetic process"/>
    <property type="evidence" value="ECO:0007669"/>
    <property type="project" value="UniProtKB-UniPathway"/>
</dbReference>
<evidence type="ECO:0000313" key="15">
    <source>
        <dbReference type="Proteomes" id="UP000325313"/>
    </source>
</evidence>
<feature type="transmembrane region" description="Helical" evidence="12">
    <location>
        <begin position="1195"/>
        <end position="1213"/>
    </location>
</feature>
<evidence type="ECO:0000256" key="7">
    <source>
        <dbReference type="ARBA" id="ARBA00022824"/>
    </source>
</evidence>
<dbReference type="InterPro" id="IPR017850">
    <property type="entry name" value="Alkaline_phosphatase_core_sf"/>
</dbReference>
<evidence type="ECO:0000256" key="9">
    <source>
        <dbReference type="ARBA" id="ARBA00023136"/>
    </source>
</evidence>
<feature type="transmembrane region" description="Helical" evidence="12">
    <location>
        <begin position="1040"/>
        <end position="1062"/>
    </location>
</feature>
<feature type="transmembrane region" description="Helical" evidence="12">
    <location>
        <begin position="1134"/>
        <end position="1153"/>
    </location>
</feature>
<dbReference type="InterPro" id="IPR002591">
    <property type="entry name" value="Phosphodiest/P_Trfase"/>
</dbReference>
<dbReference type="Pfam" id="PF24140">
    <property type="entry name" value="TPR_TNPO3_IPO13_3rd"/>
    <property type="match status" value="1"/>
</dbReference>
<feature type="transmembrane region" description="Helical" evidence="12">
    <location>
        <begin position="1103"/>
        <end position="1122"/>
    </location>
</feature>
<dbReference type="Pfam" id="PF19316">
    <property type="entry name" value="PIGO_PIGG"/>
    <property type="match status" value="1"/>
</dbReference>
<accession>A0A5B0Q7P8</accession>
<feature type="domain" description="Importin N-terminal" evidence="13">
    <location>
        <begin position="24"/>
        <end position="91"/>
    </location>
</feature>
<comment type="caution">
    <text evidence="14">The sequence shown here is derived from an EMBL/GenBank/DDBJ whole genome shotgun (WGS) entry which is preliminary data.</text>
</comment>
<dbReference type="PANTHER" id="PTHR23071:SF1">
    <property type="entry name" value="GPI ETHANOLAMINE PHOSPHATE TRANSFERASE 3"/>
    <property type="match status" value="1"/>
</dbReference>
<dbReference type="InterPro" id="IPR011989">
    <property type="entry name" value="ARM-like"/>
</dbReference>
<reference evidence="14 15" key="1">
    <citation type="submission" date="2019-05" db="EMBL/GenBank/DDBJ databases">
        <title>Emergence of the Ug99 lineage of the wheat stem rust pathogen through somatic hybridization.</title>
        <authorList>
            <person name="Li F."/>
            <person name="Upadhyaya N.M."/>
            <person name="Sperschneider J."/>
            <person name="Matny O."/>
            <person name="Nguyen-Phuc H."/>
            <person name="Mago R."/>
            <person name="Raley C."/>
            <person name="Miller M.E."/>
            <person name="Silverstein K.A.T."/>
            <person name="Henningsen E."/>
            <person name="Hirsch C.D."/>
            <person name="Visser B."/>
            <person name="Pretorius Z.A."/>
            <person name="Steffenson B.J."/>
            <person name="Schwessinger B."/>
            <person name="Dodds P.N."/>
            <person name="Figueroa M."/>
        </authorList>
    </citation>
    <scope>NUCLEOTIDE SEQUENCE [LARGE SCALE GENOMIC DNA]</scope>
    <source>
        <strain evidence="14 15">Ug99</strain>
    </source>
</reference>
<dbReference type="EMBL" id="VDEP01000305">
    <property type="protein sequence ID" value="KAA1109266.1"/>
    <property type="molecule type" value="Genomic_DNA"/>
</dbReference>
<comment type="similarity">
    <text evidence="3">Belongs to the PIGG/PIGN/PIGO family. PIGO subfamily.</text>
</comment>
<keyword evidence="5 14" id="KW-0808">Transferase</keyword>
<dbReference type="SMART" id="SM00913">
    <property type="entry name" value="IBN_N"/>
    <property type="match status" value="1"/>
</dbReference>
<keyword evidence="10" id="KW-0325">Glycoprotein</keyword>
<feature type="transmembrane region" description="Helical" evidence="12">
    <location>
        <begin position="1270"/>
        <end position="1288"/>
    </location>
</feature>
<keyword evidence="7" id="KW-0256">Endoplasmic reticulum</keyword>
<evidence type="ECO:0000256" key="5">
    <source>
        <dbReference type="ARBA" id="ARBA00022679"/>
    </source>
</evidence>
<evidence type="ECO:0000313" key="14">
    <source>
        <dbReference type="EMBL" id="KAA1109266.1"/>
    </source>
</evidence>
<dbReference type="InterPro" id="IPR037675">
    <property type="entry name" value="PIG-O_N"/>
</dbReference>
<dbReference type="InterPro" id="IPR016024">
    <property type="entry name" value="ARM-type_fold"/>
</dbReference>
<evidence type="ECO:0000256" key="11">
    <source>
        <dbReference type="SAM" id="MobiDB-lite"/>
    </source>
</evidence>
<comment type="pathway">
    <text evidence="2">Glycolipid biosynthesis; glycosylphosphatidylinositol-anchor biosynthesis.</text>
</comment>
<dbReference type="Pfam" id="PF01663">
    <property type="entry name" value="Phosphodiest"/>
    <property type="match status" value="1"/>
</dbReference>
<dbReference type="InterPro" id="IPR039524">
    <property type="entry name" value="PIGO/GPI13"/>
</dbReference>
<dbReference type="SUPFAM" id="SSF48371">
    <property type="entry name" value="ARM repeat"/>
    <property type="match status" value="1"/>
</dbReference>
<keyword evidence="9 12" id="KW-0472">Membrane</keyword>
<name>A0A5B0Q7P8_PUCGR</name>
<dbReference type="InterPro" id="IPR001494">
    <property type="entry name" value="Importin-beta_N"/>
</dbReference>
<keyword evidence="4" id="KW-0337">GPI-anchor biosynthesis</keyword>
<feature type="transmembrane region" description="Helical" evidence="12">
    <location>
        <begin position="1495"/>
        <end position="1519"/>
    </location>
</feature>
<evidence type="ECO:0000256" key="12">
    <source>
        <dbReference type="SAM" id="Phobius"/>
    </source>
</evidence>
<dbReference type="Gene3D" id="1.25.10.10">
    <property type="entry name" value="Leucine-rich Repeat Variant"/>
    <property type="match status" value="1"/>
</dbReference>
<evidence type="ECO:0000256" key="1">
    <source>
        <dbReference type="ARBA" id="ARBA00004477"/>
    </source>
</evidence>
<evidence type="ECO:0000256" key="10">
    <source>
        <dbReference type="ARBA" id="ARBA00023180"/>
    </source>
</evidence>
<dbReference type="CDD" id="cd16023">
    <property type="entry name" value="GPI_EPT_3"/>
    <property type="match status" value="1"/>
</dbReference>
<dbReference type="Pfam" id="PF03810">
    <property type="entry name" value="IBN_N"/>
    <property type="match status" value="1"/>
</dbReference>
<dbReference type="InterPro" id="IPR057942">
    <property type="entry name" value="TPR_TNPO3_IPO13_3rd"/>
</dbReference>
<feature type="region of interest" description="Disordered" evidence="11">
    <location>
        <begin position="1535"/>
        <end position="1556"/>
    </location>
</feature>
<evidence type="ECO:0000256" key="3">
    <source>
        <dbReference type="ARBA" id="ARBA00008695"/>
    </source>
</evidence>
<keyword evidence="8 12" id="KW-1133">Transmembrane helix</keyword>
<dbReference type="GO" id="GO:0005789">
    <property type="term" value="C:endoplasmic reticulum membrane"/>
    <property type="evidence" value="ECO:0007669"/>
    <property type="project" value="UniProtKB-SubCell"/>
</dbReference>
<sequence length="1644" mass="184590">MAEELTQYLSALYTNPDPSIKSNANQWLQSFQKAEQAWLTSDLILKTQDAPIECKLFAAQTFRAKITFDLDQLPEPHRLQLRDSLLTALSQDSIISSKIILVQLCLSLADLALQLPEWPTVVTDLIEQFGKNPQTVPILLEFLTVFPQEIVGNQKIKILNQWSTPEIAQLVPNTLSMYLGAQGITTAIKTQIFHCLSSWLRAGEIQSSSAGTEFILGCAFSALEDDSLFEAAVDFIVDLIHETQEIEESMPVIQLLLSFLIALQPKLTQDRDDPDKMRGYCRIYVEAGEWYTPLILRHPETFLPIVLAIRSCCDYDDLEVVGITFNFWHRLSKGLHRKREDANAKPLLEVYSSLVETIIRHLHYPDDPSSQVGQEADDFRRFRHDIGDTLKDCCYVLGASVCLKKSYDIILQSLSSSSNVKWQDIEAPLFSMRTMGAEVDLKEDGILPMIMDIIPRLPAHPKIRYATILVLSRYTKWTNFHPDRIPFQLQYISSGLEDPAQEVRLAAAQATKFLCRDCSQHLVTYLPQLHSFYQNMSLTLGQDDMNEVSAAIAHIIAGLPAPQGAVAMSTFSMPLVEGLDNVAFRKQAPTKQEINTKPTTLIRKKRMNTHGFLLTRTTTNSTTTTTTQPEIKPTHSKLILILIDALRYDFILPHNQTNDKHNQNQLTTPAKLTTQQPNHSRLFHFQADPPTTTLQRLKALTTGTLPTFIDIGSNFASTNLGIHEDNWLDQLHQAHKTIGFAGDDTWLKIFGHHLFHPNLTFPYESFNVEDLDTVDNGVKTNLYRILNIDQQTTHEQEHWDILIAHFLGLDHAGHRFGASHPTVRSKLREYDDFLKKLVEKLDDQTLLVLIGDHGMDSKGDHGGDSFLEVSTALWMYSTTHPLVQDPLPSWALDHHQSFLELEASIGRTRTVSQIDLVPTLSLMLGLPIPFSNLGMIIPEFFFQTTPSNSDPPSLLSPTQSLLQSASLNSQQLWTFLNHHTSTSSHDLNQHLPHLTRLYQRALELSQLPGHEEEAFQAHRTFATSLLATSRKIWAKFEPNLMIIGILLMLLSLLVSSKLLSCISPTPTTQTPPVCALLLAGLSGGGLGLLIGGVSAWIKLFPEIVATSNLLIGTALGISLGILSFQPNHHPTFTIPSFTTLFKLFPVILHGLGLGSNSYTIWEDRVVLHLISISLFLPLVIRAFSVPKPALRNRLLFFASLFALCLRLISLSTVCREEQGGECRVTFYGSTTSSNAPNWVMSLSIPLAIGLPILPAWFLGISDSYRGPASFFFGVLWRLILLCGSQYWITDYIISHQDLHLSSQLIETAQSVKLLVARVAFFLCLFAASLLWIILPVCIDVKRVDSESESEPKEKGENKKPKLLVIGFANVYGSSYLMFLVACFGILFLVTQPVGQVVLSLGLVAILCLVELNDTLNDIDSLRESYQKAIETVAVTQKPKDEKESRIRKVPSTDLNILVGFYFLGYMLFFGTGHQATFASIQWKAGFVGLPQAHLLWSAVLVFLNSFAGFILVGLALPLLKIWNLSPIINLTDRNKKPDQDDNQHQLDQTQSTDPHPQVVRSLDTQLLETQLIFINLFALNLLLNMVFVLVLRRHLMVWKIFSPRFMLHSILLLLLDFLAVLVTVWPLQAVKIKVNRMFGTQFFA</sequence>
<dbReference type="GO" id="GO:0031267">
    <property type="term" value="F:small GTPase binding"/>
    <property type="evidence" value="ECO:0007669"/>
    <property type="project" value="InterPro"/>
</dbReference>
<dbReference type="GO" id="GO:0051377">
    <property type="term" value="F:mannose-ethanolamine phosphotransferase activity"/>
    <property type="evidence" value="ECO:0007669"/>
    <property type="project" value="InterPro"/>
</dbReference>
<dbReference type="UniPathway" id="UPA00196"/>
<feature type="transmembrane region" description="Helical" evidence="12">
    <location>
        <begin position="1318"/>
        <end position="1341"/>
    </location>
</feature>
<evidence type="ECO:0000256" key="6">
    <source>
        <dbReference type="ARBA" id="ARBA00022692"/>
    </source>
</evidence>
<feature type="transmembrane region" description="Helical" evidence="12">
    <location>
        <begin position="1238"/>
        <end position="1258"/>
    </location>
</feature>
<feature type="transmembrane region" description="Helical" evidence="12">
    <location>
        <begin position="1362"/>
        <end position="1387"/>
    </location>
</feature>
<dbReference type="PROSITE" id="PS50166">
    <property type="entry name" value="IMPORTIN_B_NT"/>
    <property type="match status" value="1"/>
</dbReference>
<dbReference type="InterPro" id="IPR013598">
    <property type="entry name" value="Exportin-1/Importin-b-like"/>
</dbReference>
<dbReference type="GO" id="GO:0006886">
    <property type="term" value="P:intracellular protein transport"/>
    <property type="evidence" value="ECO:0007669"/>
    <property type="project" value="InterPro"/>
</dbReference>
<feature type="compositionally biased region" description="Basic and acidic residues" evidence="11">
    <location>
        <begin position="1535"/>
        <end position="1544"/>
    </location>
</feature>
<comment type="subcellular location">
    <subcellularLocation>
        <location evidence="1">Endoplasmic reticulum membrane</location>
        <topology evidence="1">Multi-pass membrane protein</topology>
    </subcellularLocation>
</comment>
<dbReference type="Proteomes" id="UP000325313">
    <property type="component" value="Unassembled WGS sequence"/>
</dbReference>
<dbReference type="SUPFAM" id="SSF53649">
    <property type="entry name" value="Alkaline phosphatase-like"/>
    <property type="match status" value="1"/>
</dbReference>
<evidence type="ECO:0000256" key="8">
    <source>
        <dbReference type="ARBA" id="ARBA00022989"/>
    </source>
</evidence>
<evidence type="ECO:0000256" key="4">
    <source>
        <dbReference type="ARBA" id="ARBA00022502"/>
    </source>
</evidence>
<protein>
    <submittedName>
        <fullName evidence="14">Mannose-ethanolamine phosphotransferase gpi13</fullName>
    </submittedName>
</protein>
<evidence type="ECO:0000256" key="2">
    <source>
        <dbReference type="ARBA" id="ARBA00004687"/>
    </source>
</evidence>
<dbReference type="InterPro" id="IPR057941">
    <property type="entry name" value="TPR_TNPO3_IPO13_2nd"/>
</dbReference>
<gene>
    <name evidence="14" type="primary">GPI13_1</name>
    <name evidence="14" type="ORF">PGTUg99_024579</name>
</gene>
<feature type="transmembrane region" description="Helical" evidence="12">
    <location>
        <begin position="1605"/>
        <end position="1627"/>
    </location>
</feature>
<dbReference type="Gene3D" id="3.40.720.10">
    <property type="entry name" value="Alkaline Phosphatase, subunit A"/>
    <property type="match status" value="1"/>
</dbReference>
<keyword evidence="6 12" id="KW-0812">Transmembrane</keyword>